<evidence type="ECO:0000313" key="2">
    <source>
        <dbReference type="Proteomes" id="UP001203207"/>
    </source>
</evidence>
<dbReference type="Pfam" id="PF09754">
    <property type="entry name" value="PAC2"/>
    <property type="match status" value="1"/>
</dbReference>
<dbReference type="SUPFAM" id="SSF159659">
    <property type="entry name" value="Cgl1923-like"/>
    <property type="match status" value="1"/>
</dbReference>
<dbReference type="PANTHER" id="PTHR35610">
    <property type="entry name" value="3-ISOPROPYLMALATE DEHYDRATASE-RELATED"/>
    <property type="match status" value="1"/>
</dbReference>
<organism evidence="1 2">
    <name type="scientific">Natronocalculus amylovorans</name>
    <dbReference type="NCBI Taxonomy" id="2917812"/>
    <lineage>
        <taxon>Archaea</taxon>
        <taxon>Methanobacteriati</taxon>
        <taxon>Methanobacteriota</taxon>
        <taxon>Stenosarchaea group</taxon>
        <taxon>Halobacteria</taxon>
        <taxon>Halobacteriales</taxon>
        <taxon>Haloferacaceae</taxon>
        <taxon>Natronocalculus</taxon>
    </lineage>
</organism>
<dbReference type="Gene3D" id="3.40.50.10900">
    <property type="entry name" value="PAC-like subunit"/>
    <property type="match status" value="1"/>
</dbReference>
<accession>A0AAE3K7P3</accession>
<dbReference type="InterPro" id="IPR038389">
    <property type="entry name" value="PSMG2_sf"/>
</dbReference>
<dbReference type="Proteomes" id="UP001203207">
    <property type="component" value="Unassembled WGS sequence"/>
</dbReference>
<sequence>MFGFQRRNGPTFSIEHRSKPSEILITGFSAHGLAGLTAANYLVDYLSLREEGYIRVEELPSITPFEQGQPRHPIRLYSKPNFDITILVSELFVPASFGGQLSSEILEWTEKNQVAEITIPAGVPIPHGPDGHQTYYIATEDYQQRRLTDMEVPPMGNGFLDGINAALIEQGMESSLGVGLLVTPVHAQTPDVEAAIRLVETISEIYELDIDASPLEAFAAEVSQYYNELAHRMEQPEVDLPEDRMYM</sequence>
<dbReference type="InterPro" id="IPR019151">
    <property type="entry name" value="Proteasome_assmbl_chaperone_2"/>
</dbReference>
<name>A0AAE3K7P3_9EURY</name>
<dbReference type="EMBL" id="JAKRVX010000002">
    <property type="protein sequence ID" value="MCL9816236.1"/>
    <property type="molecule type" value="Genomic_DNA"/>
</dbReference>
<reference evidence="1" key="1">
    <citation type="journal article" date="2022" name="Syst. Appl. Microbiol.">
        <title>Natronocalculus amylovorans gen. nov., sp. nov., and Natranaeroarchaeum aerophilus sp. nov., dominant culturable amylolytic natronoarchaea from hypersaline soda lakes in southwestern Siberia.</title>
        <authorList>
            <person name="Sorokin D.Y."/>
            <person name="Elcheninov A.G."/>
            <person name="Khizhniak T.V."/>
            <person name="Koenen M."/>
            <person name="Bale N.J."/>
            <person name="Damste J.S.S."/>
            <person name="Kublanov I.V."/>
        </authorList>
    </citation>
    <scope>NUCLEOTIDE SEQUENCE</scope>
    <source>
        <strain evidence="1">AArc-St2</strain>
    </source>
</reference>
<proteinExistence type="predicted"/>
<dbReference type="PANTHER" id="PTHR35610:SF3">
    <property type="entry name" value="PROTEASOME ASSEMBLY CHAPERONE FAMILY PROTEIN"/>
    <property type="match status" value="1"/>
</dbReference>
<gene>
    <name evidence="1" type="ORF">AArcSt2_04690</name>
</gene>
<comment type="caution">
    <text evidence="1">The sequence shown here is derived from an EMBL/GenBank/DDBJ whole genome shotgun (WGS) entry which is preliminary data.</text>
</comment>
<reference evidence="1" key="2">
    <citation type="submission" date="2022-02" db="EMBL/GenBank/DDBJ databases">
        <authorList>
            <person name="Elcheninov A.G."/>
            <person name="Sorokin D.Y."/>
            <person name="Kublanov I.V."/>
        </authorList>
    </citation>
    <scope>NUCLEOTIDE SEQUENCE</scope>
    <source>
        <strain evidence="1">AArc-St2</strain>
    </source>
</reference>
<keyword evidence="2" id="KW-1185">Reference proteome</keyword>
<dbReference type="AlphaFoldDB" id="A0AAE3K7P3"/>
<evidence type="ECO:0000313" key="1">
    <source>
        <dbReference type="EMBL" id="MCL9816236.1"/>
    </source>
</evidence>
<protein>
    <submittedName>
        <fullName evidence="1">PAC2 family protein</fullName>
    </submittedName>
</protein>
<dbReference type="RefSeq" id="WP_250583265.1">
    <property type="nucleotide sequence ID" value="NZ_JAKRVX010000002.1"/>
</dbReference>